<sequence length="198" mass="22850">MIISIKTDSLRKATKKQKMFIQLNASLDMSSTMMNLYLGEAANRPELQPFEKIYTLAFSLGNLAEALKRFEEIVKDGIMTIKDAGKDNESDWHYINSSESLEIKQLLFRIRDQLVFHVDYRTLRSYLEETNEVEVDILEVSEEERLGVSQLSFNIIAHNLQNELKIDEALAVVIGRVMNSLRNLVRSYIVNNFEVTVK</sequence>
<dbReference type="AlphaFoldDB" id="I0BIV2"/>
<name>I0BIV2_9BACL</name>
<evidence type="ECO:0000313" key="2">
    <source>
        <dbReference type="Proteomes" id="UP000007392"/>
    </source>
</evidence>
<dbReference type="Proteomes" id="UP000007392">
    <property type="component" value="Chromosome"/>
</dbReference>
<organism evidence="1 2">
    <name type="scientific">Paenibacillus mucilaginosus K02</name>
    <dbReference type="NCBI Taxonomy" id="997761"/>
    <lineage>
        <taxon>Bacteria</taxon>
        <taxon>Bacillati</taxon>
        <taxon>Bacillota</taxon>
        <taxon>Bacilli</taxon>
        <taxon>Bacillales</taxon>
        <taxon>Paenibacillaceae</taxon>
        <taxon>Paenibacillus</taxon>
    </lineage>
</organism>
<dbReference type="HOGENOM" id="CLU_1376973_0_0_9"/>
<protein>
    <submittedName>
        <fullName evidence="1">Uncharacterized protein</fullName>
    </submittedName>
</protein>
<accession>I0BIV2</accession>
<reference evidence="1 2" key="1">
    <citation type="submission" date="2013-06" db="EMBL/GenBank/DDBJ databases">
        <title>Complete genome sequence of Paenibacillus mucilaginosus K02.</title>
        <authorList>
            <person name="Xiao B."/>
            <person name="Sun L."/>
            <person name="Xiao L."/>
            <person name="Lian B."/>
        </authorList>
    </citation>
    <scope>NUCLEOTIDE SEQUENCE [LARGE SCALE GENOMIC DNA]</scope>
    <source>
        <strain evidence="1 2">K02</strain>
    </source>
</reference>
<dbReference type="KEGG" id="pmw:B2K_16485"/>
<evidence type="ECO:0000313" key="1">
    <source>
        <dbReference type="EMBL" id="AFH62299.1"/>
    </source>
</evidence>
<proteinExistence type="predicted"/>
<gene>
    <name evidence="1" type="ORF">B2K_16485</name>
</gene>
<dbReference type="RefSeq" id="WP_014650912.1">
    <property type="nucleotide sequence ID" value="NC_017672.3"/>
</dbReference>
<dbReference type="EMBL" id="CP003422">
    <property type="protein sequence ID" value="AFH62299.1"/>
    <property type="molecule type" value="Genomic_DNA"/>
</dbReference>